<dbReference type="Gene3D" id="1.10.10.10">
    <property type="entry name" value="Winged helix-like DNA-binding domain superfamily/Winged helix DNA-binding domain"/>
    <property type="match status" value="1"/>
</dbReference>
<dbReference type="SMART" id="SM00347">
    <property type="entry name" value="HTH_MARR"/>
    <property type="match status" value="1"/>
</dbReference>
<dbReference type="PROSITE" id="PS01117">
    <property type="entry name" value="HTH_MARR_1"/>
    <property type="match status" value="1"/>
</dbReference>
<gene>
    <name evidence="5" type="ORF">BTO20_01780</name>
</gene>
<protein>
    <submittedName>
        <fullName evidence="5">MarR family transcriptional regulator</fullName>
    </submittedName>
</protein>
<dbReference type="GO" id="GO:0003677">
    <property type="term" value="F:DNA binding"/>
    <property type="evidence" value="ECO:0007669"/>
    <property type="project" value="UniProtKB-KW"/>
</dbReference>
<dbReference type="GO" id="GO:0006950">
    <property type="term" value="P:response to stress"/>
    <property type="evidence" value="ECO:0007669"/>
    <property type="project" value="TreeGrafter"/>
</dbReference>
<dbReference type="GO" id="GO:0003700">
    <property type="term" value="F:DNA-binding transcription factor activity"/>
    <property type="evidence" value="ECO:0007669"/>
    <property type="project" value="InterPro"/>
</dbReference>
<organism evidence="5 6">
    <name type="scientific">Mycobacterium dioxanotrophicus</name>
    <dbReference type="NCBI Taxonomy" id="482462"/>
    <lineage>
        <taxon>Bacteria</taxon>
        <taxon>Bacillati</taxon>
        <taxon>Actinomycetota</taxon>
        <taxon>Actinomycetes</taxon>
        <taxon>Mycobacteriales</taxon>
        <taxon>Mycobacteriaceae</taxon>
        <taxon>Mycobacterium</taxon>
    </lineage>
</organism>
<keyword evidence="1" id="KW-0805">Transcription regulation</keyword>
<evidence type="ECO:0000256" key="3">
    <source>
        <dbReference type="ARBA" id="ARBA00023163"/>
    </source>
</evidence>
<dbReference type="SUPFAM" id="SSF46785">
    <property type="entry name" value="Winged helix' DNA-binding domain"/>
    <property type="match status" value="1"/>
</dbReference>
<dbReference type="InterPro" id="IPR036390">
    <property type="entry name" value="WH_DNA-bd_sf"/>
</dbReference>
<accession>A0A1Y0CED3</accession>
<proteinExistence type="predicted"/>
<reference evidence="5 6" key="1">
    <citation type="submission" date="2017-04" db="EMBL/GenBank/DDBJ databases">
        <title>Whole Genome Sequence of 1,4-Dioxane Degrading Bacterium Mycobacterium dioxanotrophicus PH-06.</title>
        <authorList>
            <person name="He Y."/>
        </authorList>
    </citation>
    <scope>NUCLEOTIDE SEQUENCE [LARGE SCALE GENOMIC DNA]</scope>
    <source>
        <strain evidence="5 6">PH-06</strain>
    </source>
</reference>
<dbReference type="PANTHER" id="PTHR33164">
    <property type="entry name" value="TRANSCRIPTIONAL REGULATOR, MARR FAMILY"/>
    <property type="match status" value="1"/>
</dbReference>
<dbReference type="PROSITE" id="PS50995">
    <property type="entry name" value="HTH_MARR_2"/>
    <property type="match status" value="1"/>
</dbReference>
<evidence type="ECO:0000313" key="6">
    <source>
        <dbReference type="Proteomes" id="UP000195331"/>
    </source>
</evidence>
<keyword evidence="2" id="KW-0238">DNA-binding</keyword>
<evidence type="ECO:0000256" key="2">
    <source>
        <dbReference type="ARBA" id="ARBA00023125"/>
    </source>
</evidence>
<evidence type="ECO:0000256" key="1">
    <source>
        <dbReference type="ARBA" id="ARBA00023015"/>
    </source>
</evidence>
<dbReference type="InterPro" id="IPR000835">
    <property type="entry name" value="HTH_MarR-typ"/>
</dbReference>
<keyword evidence="3" id="KW-0804">Transcription</keyword>
<dbReference type="EMBL" id="CP020809">
    <property type="protein sequence ID" value="ART73346.1"/>
    <property type="molecule type" value="Genomic_DNA"/>
</dbReference>
<feature type="domain" description="HTH marR-type" evidence="4">
    <location>
        <begin position="4"/>
        <end position="140"/>
    </location>
</feature>
<dbReference type="AlphaFoldDB" id="A0A1Y0CED3"/>
<dbReference type="InterPro" id="IPR023187">
    <property type="entry name" value="Tscrpt_reg_MarR-type_CS"/>
</dbReference>
<name>A0A1Y0CED3_9MYCO</name>
<dbReference type="InterPro" id="IPR039422">
    <property type="entry name" value="MarR/SlyA-like"/>
</dbReference>
<evidence type="ECO:0000259" key="4">
    <source>
        <dbReference type="PROSITE" id="PS50995"/>
    </source>
</evidence>
<dbReference type="Proteomes" id="UP000195331">
    <property type="component" value="Chromosome"/>
</dbReference>
<keyword evidence="6" id="KW-1185">Reference proteome</keyword>
<dbReference type="PANTHER" id="PTHR33164:SF103">
    <property type="entry name" value="REGULATORY PROTEIN MARR"/>
    <property type="match status" value="1"/>
</dbReference>
<dbReference type="Pfam" id="PF12802">
    <property type="entry name" value="MarR_2"/>
    <property type="match status" value="1"/>
</dbReference>
<evidence type="ECO:0000313" key="5">
    <source>
        <dbReference type="EMBL" id="ART73346.1"/>
    </source>
</evidence>
<dbReference type="InterPro" id="IPR036388">
    <property type="entry name" value="WH-like_DNA-bd_sf"/>
</dbReference>
<dbReference type="KEGG" id="mdx:BTO20_01780"/>
<sequence>MDAYGDLISDLFSVVGRFRRQLRRSTGGGFDAAGLTQSQAELVRLVGRRPGISVRESAAELSLVPNTASTLVSRLVNDGLLIRTVDDADRRVGRLALTESAQRVADESRAARRAALSAVLTKLEPGQIDALTKGLDVLSELTRLLHEDAELRDTPEAVKA</sequence>